<gene>
    <name evidence="7" type="ORF">ADIARSV_0305</name>
</gene>
<proteinExistence type="predicted"/>
<feature type="compositionally biased region" description="Basic and acidic residues" evidence="5">
    <location>
        <begin position="1647"/>
        <end position="1656"/>
    </location>
</feature>
<keyword evidence="4" id="KW-0472">Membrane</keyword>
<accession>R9GXN7</accession>
<evidence type="ECO:0000313" key="7">
    <source>
        <dbReference type="EMBL" id="EOR96521.1"/>
    </source>
</evidence>
<dbReference type="InterPro" id="IPR007452">
    <property type="entry name" value="TamB_C"/>
</dbReference>
<evidence type="ECO:0000259" key="6">
    <source>
        <dbReference type="Pfam" id="PF04357"/>
    </source>
</evidence>
<dbReference type="Pfam" id="PF05359">
    <property type="entry name" value="DUF748"/>
    <property type="match status" value="1"/>
</dbReference>
<keyword evidence="2" id="KW-0812">Transmembrane</keyword>
<dbReference type="GO" id="GO:0009306">
    <property type="term" value="P:protein secretion"/>
    <property type="evidence" value="ECO:0007669"/>
    <property type="project" value="InterPro"/>
</dbReference>
<sequence length="1656" mass="181757">MFVLIRVPAVQNFAKNKAVSYLEGKIGTKVEINKISLNLPKLIVLEDIYFEDQKKDTLLAGDTLKVDISLLKLLNNKLEINEIDLRGITANIQRGPDSVFNFDYIMKAFVSEQKKEPEPVDTSSTMKFSLDKINLDRIKVSFKDAPSANDVQFAIGHFDTRIKEFDLDKMKFSIPKIVLSGVNARVIQSKPAVVAKTVVVHEAESAEPMNLDLQLGTIDLSKIKVFYQNDVSAMKADVNLGSLVVESDQIDMKNQHIILDKLDLSNSSILFQLGKSQQAKLVASETEKATEATSTNWKFDAKDLNLGNNNIRFDNFNMPVQKKGMDFAHMDIKDLNLSLNDLAYSVDTISGKINSGTFKDKSGFNLLKFETEFFYGPKEAYLKDLLVQTPYTSISNNIRVTYPSIASISTHLGELGVEANLIKTKIGFKDILILAPDLVNTVPLKGNPNAVLNINGKVKGKVKNLEIENLQISGLGGTIIKASAKTRGLPDMNKAWLDINIDEFSTRRSDILALVPKGTIPANVRIPESIKLTGKFKGGMTNFSTDLNLFSSFGSAKAIATYNASVKGRESYKANVRIFNFDVGRMIKNDSIGRITLAANVVGNGLNPKTMRARAVAKVIKAEYNHYTYRNFSFDGSASRGNMMVKADMPDPNLKFNLTASANMSGTYPAIKLNLDLDSANLQNLHFVKENMRFHGKLVADLPTADPDYLNGSILLTEALFTKADERIGLDTVSIISTASADSNTLRLRSEVMSADLKGKYKLTQLGTALQDLIGKYYLTGPKVKPAIYGPQQLVFNAKIANGPLIQKFVPDLKELATIVLDGNFDSQKRQLNVNGSIPRILYGTNDLSNFQMKINTADSALSYALTLDKITTGSMQILKASVAGNVSNNTITTAIQTQDNKGRADYRIAGALKALQDAFQFSLNPDGLVLNHTPWTVSQNNAIHFGAKGIEATNFVLSNNNQQLSINSSPPGLNNPLVIDFKNFQIETLTNIAKQDSLLAGGTINGNAQVRNFNTTPIFTSDMTVSNFSFMGDTVGNIALKVNNEQANTFAADVKITGQGNQVNLNGLYYTNNSSFDMKLDIANLNMKSIEGFTMGSVKQSKGFLQGKLDITGTTTAPAIRGGIDFKEVAFNVAMLNSYFKIQDNARIGFTEDGITFNDFALIDSANNKAQLLGTVYTKTYTDFRFDLKLNANNFKLINSAAKDNDLFYGKLFIDTRLGIKGTVAAPSVDGSLKIDPETDFTLVLPASDPGIQDRAGIVEFVDKDNPQLAKVFKDPADTLNSSTVTGMDVSVNIELDKEAQLNVLVDPANGDMLRLKGAAQLNGGIDPSGKVSLTGNLTVEEGSYDLSLSFLKRKFLLKKGSTLTWNGEPMMADADITATYVANTAPIDLVEQQLGSVAQTTLNTYKQKLPFNVNLMLKGELMKPTITFDIILPEENYNVSTEVITTVDNRLTQLRTEPSELNKQVFAVLLLNRFISDNPFASSAGGGGLESSARQSVSRLLSDQLNNLAGDMIGGVQLEFDLQSSEDYTTGQMANRTDLNVGLSKRLLNDRLKVTVGSNFELEGPQQQNRKTSNIAGDIQAEYQLSNNGRYILRAYQKNQYQVALQGQVIETGVGFVISMDYNQFKEIFGAKTREEKRRQRARKSANETTKEND</sequence>
<dbReference type="PANTHER" id="PTHR30441:SF8">
    <property type="entry name" value="DUF748 DOMAIN-CONTAINING PROTEIN"/>
    <property type="match status" value="1"/>
</dbReference>
<dbReference type="InterPro" id="IPR008023">
    <property type="entry name" value="DUF748"/>
</dbReference>
<comment type="caution">
    <text evidence="7">The sequence shown here is derived from an EMBL/GenBank/DDBJ whole genome shotgun (WGS) entry which is preliminary data.</text>
</comment>
<feature type="domain" description="Translocation and assembly module TamB C-terminal" evidence="6">
    <location>
        <begin position="1165"/>
        <end position="1607"/>
    </location>
</feature>
<dbReference type="GO" id="GO:0005886">
    <property type="term" value="C:plasma membrane"/>
    <property type="evidence" value="ECO:0007669"/>
    <property type="project" value="InterPro"/>
</dbReference>
<feature type="region of interest" description="Disordered" evidence="5">
    <location>
        <begin position="1635"/>
        <end position="1656"/>
    </location>
</feature>
<dbReference type="EMBL" id="AQPN01000010">
    <property type="protein sequence ID" value="EOR96521.1"/>
    <property type="molecule type" value="Genomic_DNA"/>
</dbReference>
<dbReference type="GO" id="GO:0090313">
    <property type="term" value="P:regulation of protein targeting to membrane"/>
    <property type="evidence" value="ECO:0007669"/>
    <property type="project" value="TreeGrafter"/>
</dbReference>
<organism evidence="7 8">
    <name type="scientific">Arcticibacter svalbardensis MN12-7</name>
    <dbReference type="NCBI Taxonomy" id="1150600"/>
    <lineage>
        <taxon>Bacteria</taxon>
        <taxon>Pseudomonadati</taxon>
        <taxon>Bacteroidota</taxon>
        <taxon>Sphingobacteriia</taxon>
        <taxon>Sphingobacteriales</taxon>
        <taxon>Sphingobacteriaceae</taxon>
        <taxon>Arcticibacter</taxon>
    </lineage>
</organism>
<evidence type="ECO:0000313" key="8">
    <source>
        <dbReference type="Proteomes" id="UP000014174"/>
    </source>
</evidence>
<dbReference type="STRING" id="1150600.ADIARSV_0305"/>
<dbReference type="InterPro" id="IPR052894">
    <property type="entry name" value="AsmA-related"/>
</dbReference>
<name>R9GXN7_9SPHI</name>
<dbReference type="PATRIC" id="fig|1150600.3.peg.298"/>
<evidence type="ECO:0000256" key="2">
    <source>
        <dbReference type="ARBA" id="ARBA00022692"/>
    </source>
</evidence>
<dbReference type="eggNOG" id="COG2911">
    <property type="taxonomic scope" value="Bacteria"/>
</dbReference>
<dbReference type="PANTHER" id="PTHR30441">
    <property type="entry name" value="DUF748 DOMAIN-CONTAINING PROTEIN"/>
    <property type="match status" value="1"/>
</dbReference>
<dbReference type="Proteomes" id="UP000014174">
    <property type="component" value="Unassembled WGS sequence"/>
</dbReference>
<evidence type="ECO:0000256" key="4">
    <source>
        <dbReference type="ARBA" id="ARBA00023136"/>
    </source>
</evidence>
<reference evidence="7 8" key="1">
    <citation type="journal article" date="2013" name="Genome Announc.">
        <title>Draft Genome Sequence of Arcticibacter svalbardensis Strain MN12-7T, a Member of the Family Sphingobacteriaceae Isolated from an Arctic Soil Sample.</title>
        <authorList>
            <person name="Shivaji S."/>
            <person name="Ara S."/>
            <person name="Prasad S."/>
            <person name="Manasa B.P."/>
            <person name="Begum Z."/>
            <person name="Singh A."/>
            <person name="Kumar Pinnaka A."/>
        </authorList>
    </citation>
    <scope>NUCLEOTIDE SEQUENCE [LARGE SCALE GENOMIC DNA]</scope>
    <source>
        <strain evidence="7 8">MN12-7</strain>
    </source>
</reference>
<evidence type="ECO:0000256" key="5">
    <source>
        <dbReference type="SAM" id="MobiDB-lite"/>
    </source>
</evidence>
<protein>
    <recommendedName>
        <fullName evidence="6">Translocation and assembly module TamB C-terminal domain-containing protein</fullName>
    </recommendedName>
</protein>
<comment type="subcellular location">
    <subcellularLocation>
        <location evidence="1">Membrane</location>
        <topology evidence="1">Single-pass membrane protein</topology>
    </subcellularLocation>
</comment>
<keyword evidence="3" id="KW-1133">Transmembrane helix</keyword>
<evidence type="ECO:0000256" key="3">
    <source>
        <dbReference type="ARBA" id="ARBA00022989"/>
    </source>
</evidence>
<keyword evidence="8" id="KW-1185">Reference proteome</keyword>
<evidence type="ECO:0000256" key="1">
    <source>
        <dbReference type="ARBA" id="ARBA00004167"/>
    </source>
</evidence>
<dbReference type="Pfam" id="PF04357">
    <property type="entry name" value="TamB"/>
    <property type="match status" value="1"/>
</dbReference>